<feature type="domain" description="Methyltransferase type 11" evidence="1">
    <location>
        <begin position="49"/>
        <end position="139"/>
    </location>
</feature>
<organism evidence="2 3">
    <name type="scientific">Streptomyces chilikensis</name>
    <dbReference type="NCBI Taxonomy" id="1194079"/>
    <lineage>
        <taxon>Bacteria</taxon>
        <taxon>Bacillati</taxon>
        <taxon>Actinomycetota</taxon>
        <taxon>Actinomycetes</taxon>
        <taxon>Kitasatosporales</taxon>
        <taxon>Streptomycetaceae</taxon>
        <taxon>Streptomyces</taxon>
    </lineage>
</organism>
<evidence type="ECO:0000313" key="3">
    <source>
        <dbReference type="Proteomes" id="UP001551584"/>
    </source>
</evidence>
<dbReference type="Gene3D" id="3.40.50.150">
    <property type="entry name" value="Vaccinia Virus protein VP39"/>
    <property type="match status" value="1"/>
</dbReference>
<dbReference type="SUPFAM" id="SSF53335">
    <property type="entry name" value="S-adenosyl-L-methionine-dependent methyltransferases"/>
    <property type="match status" value="1"/>
</dbReference>
<dbReference type="Pfam" id="PF08241">
    <property type="entry name" value="Methyltransf_11"/>
    <property type="match status" value="1"/>
</dbReference>
<dbReference type="Proteomes" id="UP001551584">
    <property type="component" value="Unassembled WGS sequence"/>
</dbReference>
<protein>
    <submittedName>
        <fullName evidence="2">Methyltransferase domain-containing protein</fullName>
    </submittedName>
</protein>
<dbReference type="PANTHER" id="PTHR43591:SF24">
    <property type="entry name" value="2-METHOXY-6-POLYPRENYL-1,4-BENZOQUINOL METHYLASE, MITOCHONDRIAL"/>
    <property type="match status" value="1"/>
</dbReference>
<dbReference type="PANTHER" id="PTHR43591">
    <property type="entry name" value="METHYLTRANSFERASE"/>
    <property type="match status" value="1"/>
</dbReference>
<proteinExistence type="predicted"/>
<dbReference type="InterPro" id="IPR013216">
    <property type="entry name" value="Methyltransf_11"/>
</dbReference>
<sequence length="270" mass="27638">MNMTPFDEAERRIWDGRAAAYARSFAGLCAHTVPALLDAAGVGPGARVLDVGTGTGAVAAAACRARAIVSAVDAEPDMTLWTAEAVPEADVRVAALPELPFVDGTFDAVLANFVLNHVGRPRAAAAELRRVTGDCGRVAVSLWGDERGAGQSLARQAVAAAGLGLPPALPPIAPEEDFPLTEEGVAALLSGAGFTGVVCETVRFEHRVDPERWWAGTAGGVGPVGALVAAQPQDVIDAVRKEFDALVQPLLGDDGLATLPHVALLASGSA</sequence>
<name>A0ABV3EXF4_9ACTN</name>
<dbReference type="InterPro" id="IPR029063">
    <property type="entry name" value="SAM-dependent_MTases_sf"/>
</dbReference>
<evidence type="ECO:0000259" key="1">
    <source>
        <dbReference type="Pfam" id="PF08241"/>
    </source>
</evidence>
<dbReference type="EMBL" id="JBEZNA010000091">
    <property type="protein sequence ID" value="MEU9580892.1"/>
    <property type="molecule type" value="Genomic_DNA"/>
</dbReference>
<comment type="caution">
    <text evidence="2">The sequence shown here is derived from an EMBL/GenBank/DDBJ whole genome shotgun (WGS) entry which is preliminary data.</text>
</comment>
<evidence type="ECO:0000313" key="2">
    <source>
        <dbReference type="EMBL" id="MEU9580892.1"/>
    </source>
</evidence>
<dbReference type="GO" id="GO:0008168">
    <property type="term" value="F:methyltransferase activity"/>
    <property type="evidence" value="ECO:0007669"/>
    <property type="project" value="UniProtKB-KW"/>
</dbReference>
<dbReference type="GO" id="GO:0032259">
    <property type="term" value="P:methylation"/>
    <property type="evidence" value="ECO:0007669"/>
    <property type="project" value="UniProtKB-KW"/>
</dbReference>
<reference evidence="2 3" key="1">
    <citation type="submission" date="2024-06" db="EMBL/GenBank/DDBJ databases">
        <title>The Natural Products Discovery Center: Release of the First 8490 Sequenced Strains for Exploring Actinobacteria Biosynthetic Diversity.</title>
        <authorList>
            <person name="Kalkreuter E."/>
            <person name="Kautsar S.A."/>
            <person name="Yang D."/>
            <person name="Bader C.D."/>
            <person name="Teijaro C.N."/>
            <person name="Fluegel L."/>
            <person name="Davis C.M."/>
            <person name="Simpson J.R."/>
            <person name="Lauterbach L."/>
            <person name="Steele A.D."/>
            <person name="Gui C."/>
            <person name="Meng S."/>
            <person name="Li G."/>
            <person name="Viehrig K."/>
            <person name="Ye F."/>
            <person name="Su P."/>
            <person name="Kiefer A.F."/>
            <person name="Nichols A."/>
            <person name="Cepeda A.J."/>
            <person name="Yan W."/>
            <person name="Fan B."/>
            <person name="Jiang Y."/>
            <person name="Adhikari A."/>
            <person name="Zheng C.-J."/>
            <person name="Schuster L."/>
            <person name="Cowan T.M."/>
            <person name="Smanski M.J."/>
            <person name="Chevrette M.G."/>
            <person name="De Carvalho L.P.S."/>
            <person name="Shen B."/>
        </authorList>
    </citation>
    <scope>NUCLEOTIDE SEQUENCE [LARGE SCALE GENOMIC DNA]</scope>
    <source>
        <strain evidence="2 3">NPDC048117</strain>
    </source>
</reference>
<keyword evidence="2" id="KW-0808">Transferase</keyword>
<accession>A0ABV3EXF4</accession>
<gene>
    <name evidence="2" type="ORF">AB0D95_27095</name>
</gene>
<keyword evidence="3" id="KW-1185">Reference proteome</keyword>
<keyword evidence="2" id="KW-0489">Methyltransferase</keyword>